<accession>A0A2P8C8B2</accession>
<dbReference type="EMBL" id="PYGA01000048">
    <property type="protein sequence ID" value="PSK81208.1"/>
    <property type="molecule type" value="Genomic_DNA"/>
</dbReference>
<dbReference type="Proteomes" id="UP000240542">
    <property type="component" value="Unassembled WGS sequence"/>
</dbReference>
<name>A0A2P8C8B2_9ACTN</name>
<dbReference type="AlphaFoldDB" id="A0A2P8C8B2"/>
<gene>
    <name evidence="1" type="ORF">CLV63_1487</name>
</gene>
<keyword evidence="2" id="KW-1185">Reference proteome</keyword>
<sequence>MIVTIARVTDPDRFLEIFETIGAEKRREHGCRSARAYFDPEDAHRVWSVFDWDPADYDGFLADPEIPAIAQQLGILAPPVHAVPATELDA</sequence>
<protein>
    <recommendedName>
        <fullName evidence="3">Quinol monooxygenase YgiN</fullName>
    </recommendedName>
</protein>
<dbReference type="RefSeq" id="WP_106587107.1">
    <property type="nucleotide sequence ID" value="NZ_PYGA01000048.1"/>
</dbReference>
<reference evidence="1 2" key="1">
    <citation type="submission" date="2018-03" db="EMBL/GenBank/DDBJ databases">
        <title>Genomic Encyclopedia of Archaeal and Bacterial Type Strains, Phase II (KMG-II): from individual species to whole genera.</title>
        <authorList>
            <person name="Goeker M."/>
        </authorList>
    </citation>
    <scope>NUCLEOTIDE SEQUENCE [LARGE SCALE GENOMIC DNA]</scope>
    <source>
        <strain evidence="1 2">DSM 45312</strain>
    </source>
</reference>
<evidence type="ECO:0000313" key="1">
    <source>
        <dbReference type="EMBL" id="PSK81208.1"/>
    </source>
</evidence>
<organism evidence="1 2">
    <name type="scientific">Murinocardiopsis flavida</name>
    <dbReference type="NCBI Taxonomy" id="645275"/>
    <lineage>
        <taxon>Bacteria</taxon>
        <taxon>Bacillati</taxon>
        <taxon>Actinomycetota</taxon>
        <taxon>Actinomycetes</taxon>
        <taxon>Streptosporangiales</taxon>
        <taxon>Nocardiopsidaceae</taxon>
        <taxon>Murinocardiopsis</taxon>
    </lineage>
</organism>
<dbReference type="OrthoDB" id="165368at2"/>
<evidence type="ECO:0000313" key="2">
    <source>
        <dbReference type="Proteomes" id="UP000240542"/>
    </source>
</evidence>
<proteinExistence type="predicted"/>
<evidence type="ECO:0008006" key="3">
    <source>
        <dbReference type="Google" id="ProtNLM"/>
    </source>
</evidence>
<dbReference type="SUPFAM" id="SSF54909">
    <property type="entry name" value="Dimeric alpha+beta barrel"/>
    <property type="match status" value="1"/>
</dbReference>
<dbReference type="InterPro" id="IPR011008">
    <property type="entry name" value="Dimeric_a/b-barrel"/>
</dbReference>
<comment type="caution">
    <text evidence="1">The sequence shown here is derived from an EMBL/GenBank/DDBJ whole genome shotgun (WGS) entry which is preliminary data.</text>
</comment>